<dbReference type="PANTHER" id="PTHR11878">
    <property type="entry name" value="SODIUM/CALCIUM EXCHANGER"/>
    <property type="match status" value="1"/>
</dbReference>
<feature type="domain" description="Calx-beta" evidence="6">
    <location>
        <begin position="611"/>
        <end position="725"/>
    </location>
</feature>
<keyword evidence="7" id="KW-1185">Reference proteome</keyword>
<dbReference type="Proteomes" id="UP000694865">
    <property type="component" value="Unplaced"/>
</dbReference>
<dbReference type="PANTHER" id="PTHR11878:SF65">
    <property type="entry name" value="NA_CA-EXCHANGE PROTEIN, ISOFORM G"/>
    <property type="match status" value="1"/>
</dbReference>
<proteinExistence type="predicted"/>
<dbReference type="InterPro" id="IPR003644">
    <property type="entry name" value="Calx_beta"/>
</dbReference>
<dbReference type="SUPFAM" id="SSF141072">
    <property type="entry name" value="CalX-like"/>
    <property type="match status" value="7"/>
</dbReference>
<protein>
    <submittedName>
        <fullName evidence="8">Uncharacterized threonine-rich GPI-anchored glycoprotein PJ4664.02-like</fullName>
    </submittedName>
</protein>
<accession>A0ABM0M4L2</accession>
<dbReference type="RefSeq" id="XP_006814953.1">
    <property type="nucleotide sequence ID" value="XM_006814890.1"/>
</dbReference>
<dbReference type="Gene3D" id="2.60.40.2030">
    <property type="match status" value="7"/>
</dbReference>
<evidence type="ECO:0000256" key="5">
    <source>
        <dbReference type="SAM" id="MobiDB-lite"/>
    </source>
</evidence>
<name>A0ABM0M4L2_SACKO</name>
<keyword evidence="1" id="KW-0732">Signal</keyword>
<sequence>MSSSHQISKNIRGDERVFLKRMFHGDHVDLTGNLSVARESPVLSFIPTDYQVSEWDETVEIILERSGSLNETIDVYLSTLSLSATDTDYEEIDQIVTFFQADTHISIVINLLDDNNVEPTEIFQVKIMSVTIGVILINDSATIIILDDDGISIIGFAPSEYDVIEGDGSVEIYLQRTCNWASIVNVTVSTASLTAIGASDYVESQQSVTFHQGESTASVLISITDDNINEATELFQAVLSFISIRATLGCQVATITVIDDDGPTVVSFNPTKYEVREGDSTVRLILERSGNLADDVELTVDTNPMTASENSDYVITKTAVLLLAQGVTSTSIPIDIVEDREVEDSETFQVKIASATTGVILIDDVAIVTIIDNDEYPAVGFNPTDYTVTEDAGTVEVTLQRSVNLLDIVDVTIDTIALTASGSDDYEDTRHHLTFFERDTSVSIAINIIDDVIQESTDIFLVKIAFVTLGATLTNDVATITILDDDGDTNTHTTTLNPNQSITPSSIPEQATISFNPVEYEVTEADKSVNIILERAGTFETIDVSLSTISVTATEPSDFSHMQKTLTFFPEDASVYVKIDIADDAVFEETELFRIAITYATSGVLILNDVATVTIKDDDGKKLTNTMSGEKSSAGPAIISFNRTAHLVNEGDGKLVVTLERSGNLKNTIEVTLSTHSITAGSPDDYTDYQGLVLFLPWETLVHVVINIADDVYNEATEVFQLTLAVDCCNATIFNNVTTITITDDDGLALVSFNPRIYTVNENAGVVSIIIERTGNQMLALIVELTTNDITAIGGNDYQSLATNVTFAAGQTTHVISIQITNDELNENDETFDINASIFENTESTVVYSTATVTIINNANSTLNISRPQTSQLPIFEDLETDGTAASTMKPSIYMPPTAIVPYTSTQASTDIILPISDSITTKVSSTSTQILNSPTSEIAAIHGDDTPMSKLTNEPVIMDTSTSPYSTTYSVDTTTPISNSVTTEVTSIDEENTPISKLTIEPVSMETSASPNSKAESVETITLILNSLTTEETSIDEENTPTSRLTIEPVTTKTSTSPNTTTERLDTTTSKSNSPTTEITYIDNEDTLISKRTTEPVTMRASSSADSTIDNVDTTTSIWNPPTTKVTSIDEEDKPMSKLTIRPVTMKSSTSPNSTKESVVTTTLTLNSLTTDVASVDKEEKPTSKAIIDPVIMETSILPHSKTDNVDTNMSILNSPSTEVTSMNEEDKPISKLTIAPVTMETSTSSNKTTERLDTITSKSNSLVTDLASLNEKDTPISKPTIEPVTTKTSTLFNTTEDSADTTTFKSNLLVTDLAFIDEEHTHISKLTIEPVTMETTMSPNSTDNTSTSLNTTTVSVDTIISQSHSLTTEVTSIDEEVIPISKLTIEPVTMKVSTSPNSTKDSLDTTTTILNSPTTEVTSIDEEYTVISKRTFAPVTIKVSTSSNSTTDSVDTTTLIFNSITTEVTSVDEKDTPTSKLTAGPVTMKSSTSPNSIKESVVTTTLILNSLTNDVVSVDRDETPTSKPIIDPVIMETAISPHSTTDNNVDTTTSILNSATTEVTSMDEKDKPISKLTIEPVIMETSTSSNTTTERLDTTTSKSNLLVTDLASLDEENTSKSNLTIEPVTIETSTSPNSSADSADTTASKSNLLFTDLASIDEEHTHIYKLTIEPVTMETSASPNSRTYSVDTTTAKLNSPTIDLAFRDDEDTPISKLTIEPVTIEKSTSPNSIIDNVDTTTSIMNSPLTEVKSIDVVDTPVFKLTSEPVTMKSSTPSNSKTDSVDTTTSILNSLTTDVALVDEEETSTSKLIIDQATMETSMSPNSTTDNVGPNISISGLQTTESASIDKETSISKLTIEPVTMESQHHLTQKQ</sequence>
<evidence type="ECO:0000259" key="6">
    <source>
        <dbReference type="SMART" id="SM00237"/>
    </source>
</evidence>
<dbReference type="InterPro" id="IPR051171">
    <property type="entry name" value="CaCA"/>
</dbReference>
<organism evidence="7 8">
    <name type="scientific">Saccoglossus kowalevskii</name>
    <name type="common">Acorn worm</name>
    <dbReference type="NCBI Taxonomy" id="10224"/>
    <lineage>
        <taxon>Eukaryota</taxon>
        <taxon>Metazoa</taxon>
        <taxon>Hemichordata</taxon>
        <taxon>Enteropneusta</taxon>
        <taxon>Harrimaniidae</taxon>
        <taxon>Saccoglossus</taxon>
    </lineage>
</organism>
<feature type="compositionally biased region" description="Polar residues" evidence="5">
    <location>
        <begin position="1819"/>
        <end position="1844"/>
    </location>
</feature>
<evidence type="ECO:0000313" key="7">
    <source>
        <dbReference type="Proteomes" id="UP000694865"/>
    </source>
</evidence>
<gene>
    <name evidence="8" type="primary">LOC102801707</name>
</gene>
<keyword evidence="4" id="KW-0406">Ion transport</keyword>
<feature type="compositionally biased region" description="Polar residues" evidence="5">
    <location>
        <begin position="1068"/>
        <end position="1078"/>
    </location>
</feature>
<feature type="domain" description="Calx-beta" evidence="6">
    <location>
        <begin position="738"/>
        <end position="837"/>
    </location>
</feature>
<dbReference type="GeneID" id="102801707"/>
<feature type="compositionally biased region" description="Low complexity" evidence="5">
    <location>
        <begin position="1052"/>
        <end position="1063"/>
    </location>
</feature>
<dbReference type="Pfam" id="PF03160">
    <property type="entry name" value="Calx-beta"/>
    <property type="match status" value="4"/>
</dbReference>
<feature type="region of interest" description="Disordered" evidence="5">
    <location>
        <begin position="1819"/>
        <end position="1846"/>
    </location>
</feature>
<feature type="domain" description="Calx-beta" evidence="6">
    <location>
        <begin position="366"/>
        <end position="465"/>
    </location>
</feature>
<dbReference type="SMART" id="SM00237">
    <property type="entry name" value="Calx_beta"/>
    <property type="match status" value="7"/>
</dbReference>
<feature type="region of interest" description="Disordered" evidence="5">
    <location>
        <begin position="1052"/>
        <end position="1078"/>
    </location>
</feature>
<evidence type="ECO:0000256" key="4">
    <source>
        <dbReference type="ARBA" id="ARBA00023065"/>
    </source>
</evidence>
<evidence type="ECO:0000313" key="8">
    <source>
        <dbReference type="RefSeq" id="XP_006814953.1"/>
    </source>
</evidence>
<feature type="domain" description="Calx-beta" evidence="6">
    <location>
        <begin position="478"/>
        <end position="598"/>
    </location>
</feature>
<feature type="region of interest" description="Disordered" evidence="5">
    <location>
        <begin position="1097"/>
        <end position="1117"/>
    </location>
</feature>
<dbReference type="InterPro" id="IPR038081">
    <property type="entry name" value="CalX-like_sf"/>
</dbReference>
<feature type="compositionally biased region" description="Polar residues" evidence="5">
    <location>
        <begin position="1101"/>
        <end position="1117"/>
    </location>
</feature>
<feature type="domain" description="Calx-beta" evidence="6">
    <location>
        <begin position="141"/>
        <end position="240"/>
    </location>
</feature>
<keyword evidence="3" id="KW-0106">Calcium</keyword>
<feature type="domain" description="Calx-beta" evidence="6">
    <location>
        <begin position="30"/>
        <end position="128"/>
    </location>
</feature>
<feature type="domain" description="Calx-beta" evidence="6">
    <location>
        <begin position="253"/>
        <end position="353"/>
    </location>
</feature>
<evidence type="ECO:0000256" key="2">
    <source>
        <dbReference type="ARBA" id="ARBA00022737"/>
    </source>
</evidence>
<keyword evidence="4" id="KW-0813">Transport</keyword>
<evidence type="ECO:0000256" key="1">
    <source>
        <dbReference type="ARBA" id="ARBA00022729"/>
    </source>
</evidence>
<keyword evidence="2" id="KW-0677">Repeat</keyword>
<feature type="region of interest" description="Disordered" evidence="5">
    <location>
        <begin position="1473"/>
        <end position="1493"/>
    </location>
</feature>
<evidence type="ECO:0000256" key="3">
    <source>
        <dbReference type="ARBA" id="ARBA00022837"/>
    </source>
</evidence>
<reference evidence="8" key="1">
    <citation type="submission" date="2025-08" db="UniProtKB">
        <authorList>
            <consortium name="RefSeq"/>
        </authorList>
    </citation>
    <scope>IDENTIFICATION</scope>
    <source>
        <tissue evidence="8">Testes</tissue>
    </source>
</reference>